<protein>
    <submittedName>
        <fullName evidence="5">Putative thioredoxin/protein disulfide isomerase</fullName>
    </submittedName>
</protein>
<reference evidence="5" key="1">
    <citation type="journal article" date="2014" name="PLoS Negl. Trop. Dis.">
        <title>Identification and characterization of seminal fluid proteins in the Asian tiger mosquito, Aedes albopictus.</title>
        <authorList>
            <person name="Boes K.E."/>
            <person name="Ribeiro J.M."/>
            <person name="Wong A."/>
            <person name="Harrington L.C."/>
            <person name="Wolfner M.F."/>
            <person name="Sirot L.K."/>
        </authorList>
    </citation>
    <scope>NUCLEOTIDE SEQUENCE</scope>
    <source>
        <tissue evidence="5">Reproductive organs</tissue>
    </source>
</reference>
<evidence type="ECO:0000256" key="3">
    <source>
        <dbReference type="SAM" id="SignalP"/>
    </source>
</evidence>
<dbReference type="InterPro" id="IPR017937">
    <property type="entry name" value="Thioredoxin_CS"/>
</dbReference>
<comment type="similarity">
    <text evidence="1">Belongs to the protein disulfide isomerase family.</text>
</comment>
<dbReference type="AlphaFoldDB" id="A0A023EGS3"/>
<name>A0A023EGS3_AEDAL</name>
<dbReference type="InterPro" id="IPR051063">
    <property type="entry name" value="PDI"/>
</dbReference>
<dbReference type="GO" id="GO:0003756">
    <property type="term" value="F:protein disulfide isomerase activity"/>
    <property type="evidence" value="ECO:0007669"/>
    <property type="project" value="TreeGrafter"/>
</dbReference>
<sequence length="172" mass="19976">MRRIVLSLPLLVVTAFGVIDGVDGLAQKIASDLHPRLNELDSIDEFDGVAGSVKLGPHEFELQLNTSQYHMVLFYAPWCEYCLKILPEWTEATQMMEGGRFVDLVRFAHVDCIAEEEFCFRLDIKEYPTIRTYTRGPPMRYELVYPYLLEDTVEYMKDYLFNSTENSERSDI</sequence>
<accession>A0A023EGS3</accession>
<dbReference type="InterPro" id="IPR036249">
    <property type="entry name" value="Thioredoxin-like_sf"/>
</dbReference>
<dbReference type="InterPro" id="IPR013766">
    <property type="entry name" value="Thioredoxin_domain"/>
</dbReference>
<evidence type="ECO:0000256" key="2">
    <source>
        <dbReference type="ARBA" id="ARBA00022729"/>
    </source>
</evidence>
<dbReference type="Pfam" id="PF00085">
    <property type="entry name" value="Thioredoxin"/>
    <property type="match status" value="1"/>
</dbReference>
<feature type="signal peptide" evidence="3">
    <location>
        <begin position="1"/>
        <end position="24"/>
    </location>
</feature>
<dbReference type="Gene3D" id="3.40.30.10">
    <property type="entry name" value="Glutaredoxin"/>
    <property type="match status" value="1"/>
</dbReference>
<dbReference type="SUPFAM" id="SSF52833">
    <property type="entry name" value="Thioredoxin-like"/>
    <property type="match status" value="1"/>
</dbReference>
<keyword evidence="2 3" id="KW-0732">Signal</keyword>
<dbReference type="PROSITE" id="PS51352">
    <property type="entry name" value="THIOREDOXIN_2"/>
    <property type="match status" value="1"/>
</dbReference>
<evidence type="ECO:0000313" key="5">
    <source>
        <dbReference type="EMBL" id="JAC08538.1"/>
    </source>
</evidence>
<dbReference type="VEuPathDB" id="VectorBase:AALC636_028347"/>
<dbReference type="CDD" id="cd02961">
    <property type="entry name" value="PDI_a_family"/>
    <property type="match status" value="1"/>
</dbReference>
<keyword evidence="5" id="KW-0413">Isomerase</keyword>
<evidence type="ECO:0000259" key="4">
    <source>
        <dbReference type="PROSITE" id="PS51352"/>
    </source>
</evidence>
<dbReference type="STRING" id="7160.A0A023EGS3"/>
<dbReference type="VEuPathDB" id="VectorBase:AALFPA_064246"/>
<dbReference type="GO" id="GO:0006457">
    <property type="term" value="P:protein folding"/>
    <property type="evidence" value="ECO:0007669"/>
    <property type="project" value="TreeGrafter"/>
</dbReference>
<organism evidence="5">
    <name type="scientific">Aedes albopictus</name>
    <name type="common">Asian tiger mosquito</name>
    <name type="synonym">Stegomyia albopicta</name>
    <dbReference type="NCBI Taxonomy" id="7160"/>
    <lineage>
        <taxon>Eukaryota</taxon>
        <taxon>Metazoa</taxon>
        <taxon>Ecdysozoa</taxon>
        <taxon>Arthropoda</taxon>
        <taxon>Hexapoda</taxon>
        <taxon>Insecta</taxon>
        <taxon>Pterygota</taxon>
        <taxon>Neoptera</taxon>
        <taxon>Endopterygota</taxon>
        <taxon>Diptera</taxon>
        <taxon>Nematocera</taxon>
        <taxon>Culicoidea</taxon>
        <taxon>Culicidae</taxon>
        <taxon>Culicinae</taxon>
        <taxon>Aedini</taxon>
        <taxon>Aedes</taxon>
        <taxon>Stegomyia</taxon>
    </lineage>
</organism>
<dbReference type="GO" id="GO:0005783">
    <property type="term" value="C:endoplasmic reticulum"/>
    <property type="evidence" value="ECO:0007669"/>
    <property type="project" value="TreeGrafter"/>
</dbReference>
<feature type="chain" id="PRO_5014496580" evidence="3">
    <location>
        <begin position="25"/>
        <end position="172"/>
    </location>
</feature>
<dbReference type="EMBL" id="GAPW01005060">
    <property type="protein sequence ID" value="JAC08538.1"/>
    <property type="molecule type" value="mRNA"/>
</dbReference>
<proteinExistence type="evidence at transcript level"/>
<dbReference type="PANTHER" id="PTHR45672:SF3">
    <property type="entry name" value="THIOREDOXIN DOMAIN-CONTAINING PROTEIN 5"/>
    <property type="match status" value="1"/>
</dbReference>
<feature type="domain" description="Thioredoxin" evidence="4">
    <location>
        <begin position="7"/>
        <end position="172"/>
    </location>
</feature>
<dbReference type="VEuPathDB" id="VectorBase:AALF007905"/>
<dbReference type="PANTHER" id="PTHR45672">
    <property type="entry name" value="PROTEIN DISULFIDE-ISOMERASE C17H9.14C-RELATED"/>
    <property type="match status" value="1"/>
</dbReference>
<dbReference type="PROSITE" id="PS00194">
    <property type="entry name" value="THIOREDOXIN_1"/>
    <property type="match status" value="1"/>
</dbReference>
<evidence type="ECO:0000256" key="1">
    <source>
        <dbReference type="ARBA" id="ARBA00006347"/>
    </source>
</evidence>